<reference evidence="1" key="1">
    <citation type="submission" date="2014-11" db="EMBL/GenBank/DDBJ databases">
        <authorList>
            <person name="Amaro Gonzalez C."/>
        </authorList>
    </citation>
    <scope>NUCLEOTIDE SEQUENCE</scope>
</reference>
<evidence type="ECO:0000313" key="1">
    <source>
        <dbReference type="EMBL" id="JAH30815.1"/>
    </source>
</evidence>
<organism evidence="1">
    <name type="scientific">Anguilla anguilla</name>
    <name type="common">European freshwater eel</name>
    <name type="synonym">Muraena anguilla</name>
    <dbReference type="NCBI Taxonomy" id="7936"/>
    <lineage>
        <taxon>Eukaryota</taxon>
        <taxon>Metazoa</taxon>
        <taxon>Chordata</taxon>
        <taxon>Craniata</taxon>
        <taxon>Vertebrata</taxon>
        <taxon>Euteleostomi</taxon>
        <taxon>Actinopterygii</taxon>
        <taxon>Neopterygii</taxon>
        <taxon>Teleostei</taxon>
        <taxon>Anguilliformes</taxon>
        <taxon>Anguillidae</taxon>
        <taxon>Anguilla</taxon>
    </lineage>
</organism>
<reference evidence="1" key="2">
    <citation type="journal article" date="2015" name="Fish Shellfish Immunol.">
        <title>Early steps in the European eel (Anguilla anguilla)-Vibrio vulnificus interaction in the gills: Role of the RtxA13 toxin.</title>
        <authorList>
            <person name="Callol A."/>
            <person name="Pajuelo D."/>
            <person name="Ebbesson L."/>
            <person name="Teles M."/>
            <person name="MacKenzie S."/>
            <person name="Amaro C."/>
        </authorList>
    </citation>
    <scope>NUCLEOTIDE SEQUENCE</scope>
</reference>
<proteinExistence type="predicted"/>
<dbReference type="AlphaFoldDB" id="A0A0E9RR20"/>
<name>A0A0E9RR20_ANGAN</name>
<accession>A0A0E9RR20</accession>
<protein>
    <submittedName>
        <fullName evidence="1">Uncharacterized protein</fullName>
    </submittedName>
</protein>
<dbReference type="EMBL" id="GBXM01077762">
    <property type="protein sequence ID" value="JAH30815.1"/>
    <property type="molecule type" value="Transcribed_RNA"/>
</dbReference>
<sequence>MGIYNIYLSLLRIFQSCIYSGHYMGKHVIKCLTG</sequence>